<feature type="transmembrane region" description="Helical" evidence="1">
    <location>
        <begin position="14"/>
        <end position="36"/>
    </location>
</feature>
<feature type="transmembrane region" description="Helical" evidence="1">
    <location>
        <begin position="42"/>
        <end position="62"/>
    </location>
</feature>
<feature type="transmembrane region" description="Helical" evidence="1">
    <location>
        <begin position="157"/>
        <end position="175"/>
    </location>
</feature>
<protein>
    <submittedName>
        <fullName evidence="2">Uncharacterized protein</fullName>
    </submittedName>
</protein>
<evidence type="ECO:0000313" key="3">
    <source>
        <dbReference type="Proteomes" id="UP000305836"/>
    </source>
</evidence>
<accession>A0A4U3LTL2</accession>
<proteinExistence type="predicted"/>
<dbReference type="OrthoDB" id="4964600at2"/>
<reference evidence="2 3" key="1">
    <citation type="submission" date="2019-04" db="EMBL/GenBank/DDBJ databases">
        <title>Kribbella sp. NEAU-THZ 27 nov., a novel actinomycete isolated from soil.</title>
        <authorList>
            <person name="Duan L."/>
        </authorList>
    </citation>
    <scope>NUCLEOTIDE SEQUENCE [LARGE SCALE GENOMIC DNA]</scope>
    <source>
        <strain evidence="3">NEAU-THZ27</strain>
    </source>
</reference>
<gene>
    <name evidence="2" type="ORF">FDA38_13230</name>
</gene>
<evidence type="ECO:0000256" key="1">
    <source>
        <dbReference type="SAM" id="Phobius"/>
    </source>
</evidence>
<name>A0A4U3LTL2_9ACTN</name>
<feature type="transmembrane region" description="Helical" evidence="1">
    <location>
        <begin position="100"/>
        <end position="121"/>
    </location>
</feature>
<organism evidence="2 3">
    <name type="scientific">Kribbella jiaozuonensis</name>
    <dbReference type="NCBI Taxonomy" id="2575441"/>
    <lineage>
        <taxon>Bacteria</taxon>
        <taxon>Bacillati</taxon>
        <taxon>Actinomycetota</taxon>
        <taxon>Actinomycetes</taxon>
        <taxon>Propionibacteriales</taxon>
        <taxon>Kribbellaceae</taxon>
        <taxon>Kribbella</taxon>
    </lineage>
</organism>
<comment type="caution">
    <text evidence="2">The sequence shown here is derived from an EMBL/GenBank/DDBJ whole genome shotgun (WGS) entry which is preliminary data.</text>
</comment>
<keyword evidence="1" id="KW-0472">Membrane</keyword>
<keyword evidence="3" id="KW-1185">Reference proteome</keyword>
<dbReference type="AlphaFoldDB" id="A0A4U3LTL2"/>
<keyword evidence="1" id="KW-0812">Transmembrane</keyword>
<keyword evidence="1" id="KW-1133">Transmembrane helix</keyword>
<sequence>MTTITTTDTALRPLAWTTIVGGLGIVAAGSVAAIDANIADSTWFAFAGASALLSTAGVLGLRRATTAVPLAHKALSAVAVTMTLFALAHFYAVADQDKAIPFFSAFMMLSALGLTIAGIAILRARLWSGAARAIPLITGLWPLTIPIGLALGDVPHFIAITLWGACWTAVGSLLTKLH</sequence>
<feature type="transmembrane region" description="Helical" evidence="1">
    <location>
        <begin position="74"/>
        <end position="94"/>
    </location>
</feature>
<evidence type="ECO:0000313" key="2">
    <source>
        <dbReference type="EMBL" id="TKK79375.1"/>
    </source>
</evidence>
<feature type="transmembrane region" description="Helical" evidence="1">
    <location>
        <begin position="133"/>
        <end position="151"/>
    </location>
</feature>
<dbReference type="EMBL" id="SZPZ01000002">
    <property type="protein sequence ID" value="TKK79375.1"/>
    <property type="molecule type" value="Genomic_DNA"/>
</dbReference>
<dbReference type="RefSeq" id="WP_137254335.1">
    <property type="nucleotide sequence ID" value="NZ_JBHSPQ010000001.1"/>
</dbReference>
<dbReference type="Proteomes" id="UP000305836">
    <property type="component" value="Unassembled WGS sequence"/>
</dbReference>